<organism evidence="4 5">
    <name type="scientific">Bordetella genomosp. 9</name>
    <dbReference type="NCBI Taxonomy" id="1416803"/>
    <lineage>
        <taxon>Bacteria</taxon>
        <taxon>Pseudomonadati</taxon>
        <taxon>Pseudomonadota</taxon>
        <taxon>Betaproteobacteria</taxon>
        <taxon>Burkholderiales</taxon>
        <taxon>Alcaligenaceae</taxon>
        <taxon>Bordetella</taxon>
    </lineage>
</organism>
<dbReference type="Pfam" id="PF01471">
    <property type="entry name" value="PG_binding_1"/>
    <property type="match status" value="1"/>
</dbReference>
<dbReference type="Gene3D" id="1.10.101.10">
    <property type="entry name" value="PGBD-like superfamily/PGBD"/>
    <property type="match status" value="1"/>
</dbReference>
<dbReference type="PANTHER" id="PTHR30163">
    <property type="entry name" value="MEMBRANE-BOUND LYTIC MUREIN TRANSGLYCOSYLASE B"/>
    <property type="match status" value="1"/>
</dbReference>
<keyword evidence="1" id="KW-0732">Signal</keyword>
<evidence type="ECO:0000256" key="1">
    <source>
        <dbReference type="SAM" id="SignalP"/>
    </source>
</evidence>
<dbReference type="Pfam" id="PF13406">
    <property type="entry name" value="SLT_2"/>
    <property type="match status" value="1"/>
</dbReference>
<feature type="signal peptide" evidence="1">
    <location>
        <begin position="1"/>
        <end position="26"/>
    </location>
</feature>
<dbReference type="SUPFAM" id="SSF53955">
    <property type="entry name" value="Lysozyme-like"/>
    <property type="match status" value="1"/>
</dbReference>
<dbReference type="NCBIfam" id="TIGR02283">
    <property type="entry name" value="MltB_2"/>
    <property type="match status" value="1"/>
</dbReference>
<dbReference type="AlphaFoldDB" id="A0A1W6Z100"/>
<dbReference type="Gene3D" id="1.10.8.350">
    <property type="entry name" value="Bacterial muramidase"/>
    <property type="match status" value="1"/>
</dbReference>
<dbReference type="RefSeq" id="WP_086057767.1">
    <property type="nucleotide sequence ID" value="NZ_CP021109.1"/>
</dbReference>
<evidence type="ECO:0000259" key="3">
    <source>
        <dbReference type="Pfam" id="PF13406"/>
    </source>
</evidence>
<dbReference type="InterPro" id="IPR002477">
    <property type="entry name" value="Peptidoglycan-bd-like"/>
</dbReference>
<sequence length="449" mass="48344">MAFSRFTRLHGLTPSLRRWAPVLALAATGIAGCAAPATGAPEQAANASAGPVASIPQDQDRDPAQCLASLRATAPANGISVADFDRYTQGSKLLAVTVAAAKAQPEGKETWWDYIAKTVDDQRVQEGMAVLDKSRAALGAIDDKYQIDSEPLVAIFGIETNYGTQLGKVDVLNAWLTRACTEQKPLWVKNVYASVRLLRDGTVDRDRFIGSWSGAFGMTQFIPTSFYELAADGDGDGRIDLYNSLPDALASTANHLLKRRATWSRGMPAVIEVRLPPAIAATLPAAPDAEIMNRDDRRSLAQWAEAGVTRADGSPLRTLSLSQPWDGVQAYLFAPTGSQGPAFLATRNFDAILHYNQSHKYALAVSLLTNRLKGDQGLVAAWPTDDPGLSRAQIKALQTMLAERGYDIGVPDGIPGSKTRQAVAAEQQRLGLPQDGRVGYRIFSALQRQ</sequence>
<feature type="chain" id="PRO_5013026626" evidence="1">
    <location>
        <begin position="27"/>
        <end position="449"/>
    </location>
</feature>
<evidence type="ECO:0000259" key="2">
    <source>
        <dbReference type="Pfam" id="PF01471"/>
    </source>
</evidence>
<dbReference type="InterPro" id="IPR023346">
    <property type="entry name" value="Lysozyme-like_dom_sf"/>
</dbReference>
<proteinExistence type="predicted"/>
<dbReference type="GO" id="GO:0009253">
    <property type="term" value="P:peptidoglycan catabolic process"/>
    <property type="evidence" value="ECO:0007669"/>
    <property type="project" value="TreeGrafter"/>
</dbReference>
<feature type="domain" description="Peptidoglycan binding-like" evidence="2">
    <location>
        <begin position="391"/>
        <end position="446"/>
    </location>
</feature>
<keyword evidence="5" id="KW-1185">Reference proteome</keyword>
<accession>A0A1W6Z100</accession>
<dbReference type="InterPro" id="IPR036365">
    <property type="entry name" value="PGBD-like_sf"/>
</dbReference>
<evidence type="ECO:0000313" key="5">
    <source>
        <dbReference type="Proteomes" id="UP000194139"/>
    </source>
</evidence>
<dbReference type="Proteomes" id="UP000194139">
    <property type="component" value="Chromosome"/>
</dbReference>
<dbReference type="PROSITE" id="PS51257">
    <property type="entry name" value="PROKAR_LIPOPROTEIN"/>
    <property type="match status" value="1"/>
</dbReference>
<gene>
    <name evidence="4" type="ORF">CAL13_12980</name>
</gene>
<reference evidence="4 5" key="1">
    <citation type="submission" date="2017-05" db="EMBL/GenBank/DDBJ databases">
        <title>Complete and WGS of Bordetella genogroups.</title>
        <authorList>
            <person name="Spilker T."/>
            <person name="LiPuma J."/>
        </authorList>
    </citation>
    <scope>NUCLEOTIDE SEQUENCE [LARGE SCALE GENOMIC DNA]</scope>
    <source>
        <strain evidence="4 5">AU17164</strain>
    </source>
</reference>
<evidence type="ECO:0000313" key="4">
    <source>
        <dbReference type="EMBL" id="ARP87020.1"/>
    </source>
</evidence>
<dbReference type="EMBL" id="CP021109">
    <property type="protein sequence ID" value="ARP87020.1"/>
    <property type="molecule type" value="Genomic_DNA"/>
</dbReference>
<dbReference type="GO" id="GO:0008933">
    <property type="term" value="F:peptidoglycan lytic transglycosylase activity"/>
    <property type="evidence" value="ECO:0007669"/>
    <property type="project" value="TreeGrafter"/>
</dbReference>
<dbReference type="InterPro" id="IPR011970">
    <property type="entry name" value="MltB_2"/>
</dbReference>
<dbReference type="Gene3D" id="1.10.530.10">
    <property type="match status" value="1"/>
</dbReference>
<dbReference type="OrthoDB" id="9772911at2"/>
<dbReference type="InterPro" id="IPR031304">
    <property type="entry name" value="SLT_2"/>
</dbReference>
<dbReference type="InterPro" id="IPR036366">
    <property type="entry name" value="PGBDSf"/>
</dbReference>
<name>A0A1W6Z100_9BORD</name>
<feature type="domain" description="Transglycosylase SLT" evidence="3">
    <location>
        <begin position="64"/>
        <end position="368"/>
    </location>
</feature>
<dbReference type="PANTHER" id="PTHR30163:SF10">
    <property type="entry name" value="TRANSGLYCOLASE-RELATED"/>
    <property type="match status" value="1"/>
</dbReference>
<protein>
    <submittedName>
        <fullName evidence="4">Type III effector</fullName>
    </submittedName>
</protein>
<dbReference type="SUPFAM" id="SSF47090">
    <property type="entry name" value="PGBD-like"/>
    <property type="match status" value="1"/>
</dbReference>
<dbReference type="InterPro" id="IPR043426">
    <property type="entry name" value="MltB-like"/>
</dbReference>